<protein>
    <submittedName>
        <fullName evidence="4">Membrane protein YeiB</fullName>
    </submittedName>
</protein>
<dbReference type="PANTHER" id="PTHR30590:SF2">
    <property type="entry name" value="INNER MEMBRANE PROTEIN"/>
    <property type="match status" value="1"/>
</dbReference>
<dbReference type="RefSeq" id="WP_277105018.1">
    <property type="nucleotide sequence ID" value="NZ_BAAAJS010000022.1"/>
</dbReference>
<reference evidence="4 5" key="1">
    <citation type="submission" date="2023-07" db="EMBL/GenBank/DDBJ databases">
        <title>Sequencing the genomes of 1000 actinobacteria strains.</title>
        <authorList>
            <person name="Klenk H.-P."/>
        </authorList>
    </citation>
    <scope>NUCLEOTIDE SEQUENCE [LARGE SCALE GENOMIC DNA]</scope>
    <source>
        <strain evidence="4 5">DSM 44508</strain>
    </source>
</reference>
<feature type="transmembrane region" description="Helical" evidence="2">
    <location>
        <begin position="107"/>
        <end position="126"/>
    </location>
</feature>
<feature type="transmembrane region" description="Helical" evidence="2">
    <location>
        <begin position="63"/>
        <end position="86"/>
    </location>
</feature>
<gene>
    <name evidence="4" type="ORF">J2S37_002386</name>
</gene>
<feature type="region of interest" description="Disordered" evidence="1">
    <location>
        <begin position="396"/>
        <end position="461"/>
    </location>
</feature>
<comment type="caution">
    <text evidence="4">The sequence shown here is derived from an EMBL/GenBank/DDBJ whole genome shotgun (WGS) entry which is preliminary data.</text>
</comment>
<name>A0ABU2BB68_9CORY</name>
<feature type="domain" description="DUF418" evidence="3">
    <location>
        <begin position="229"/>
        <end position="392"/>
    </location>
</feature>
<feature type="transmembrane region" description="Helical" evidence="2">
    <location>
        <begin position="132"/>
        <end position="148"/>
    </location>
</feature>
<keyword evidence="2" id="KW-0812">Transmembrane</keyword>
<sequence>MSSQNLEKQQRLLTPDFARGIALLGIAIANGLTAWATSPDSSAPGATTSGLIVDGSMVDKTAVIFSAMFAHVRGLPMFATLLGYGIGMIMIRQLNKGYSVRETRGQLLRRYGALVAFGAVHTVFLFWGDIMFTYGLIALVVIFMLALSDKRLVRIAVIVWAVSLPLIALSFGFFGLGDGMQVAGGLVTDSSTYFQGQLKPGFLQLLFGIFGAVLVVPMIGPLIIIGFIAGRRGMLANPEPYERFLKPCMWVTAAIIVGIGLPLGLSQAGFIPGVSWWWALNNTVGFLSGPGFVVAALYICRFLARNNWQSAWPVTMITRLGAMSMTGYILQSVLFGIFVANYGLGIGFDAGAAMVTVVSALVWVGTLIFANLWAFSGKRGPFEIVHRALGYGTPLPPAAQSERMQASQAMVNPPTQPPAEGVQGPTARTMPPHSVNDREGFSQPHTQPGTYPGYPPEESTH</sequence>
<dbReference type="Pfam" id="PF04235">
    <property type="entry name" value="DUF418"/>
    <property type="match status" value="1"/>
</dbReference>
<feature type="transmembrane region" description="Helical" evidence="2">
    <location>
        <begin position="284"/>
        <end position="304"/>
    </location>
</feature>
<feature type="transmembrane region" description="Helical" evidence="2">
    <location>
        <begin position="155"/>
        <end position="176"/>
    </location>
</feature>
<evidence type="ECO:0000313" key="5">
    <source>
        <dbReference type="Proteomes" id="UP001183619"/>
    </source>
</evidence>
<feature type="transmembrane region" description="Helical" evidence="2">
    <location>
        <begin position="202"/>
        <end position="229"/>
    </location>
</feature>
<dbReference type="EMBL" id="JAVDYF010000001">
    <property type="protein sequence ID" value="MDR7355848.1"/>
    <property type="molecule type" value="Genomic_DNA"/>
</dbReference>
<evidence type="ECO:0000256" key="2">
    <source>
        <dbReference type="SAM" id="Phobius"/>
    </source>
</evidence>
<dbReference type="Proteomes" id="UP001183619">
    <property type="component" value="Unassembled WGS sequence"/>
</dbReference>
<evidence type="ECO:0000259" key="3">
    <source>
        <dbReference type="Pfam" id="PF04235"/>
    </source>
</evidence>
<feature type="transmembrane region" description="Helical" evidence="2">
    <location>
        <begin position="325"/>
        <end position="344"/>
    </location>
</feature>
<proteinExistence type="predicted"/>
<evidence type="ECO:0000313" key="4">
    <source>
        <dbReference type="EMBL" id="MDR7355848.1"/>
    </source>
</evidence>
<dbReference type="InterPro" id="IPR007349">
    <property type="entry name" value="DUF418"/>
</dbReference>
<dbReference type="PANTHER" id="PTHR30590">
    <property type="entry name" value="INNER MEMBRANE PROTEIN"/>
    <property type="match status" value="1"/>
</dbReference>
<keyword evidence="2" id="KW-0472">Membrane</keyword>
<accession>A0ABU2BB68</accession>
<dbReference type="InterPro" id="IPR052529">
    <property type="entry name" value="Bact_Transport_Assoc"/>
</dbReference>
<feature type="transmembrane region" description="Helical" evidence="2">
    <location>
        <begin position="350"/>
        <end position="374"/>
    </location>
</feature>
<feature type="transmembrane region" description="Helical" evidence="2">
    <location>
        <begin position="250"/>
        <end position="278"/>
    </location>
</feature>
<keyword evidence="5" id="KW-1185">Reference proteome</keyword>
<feature type="transmembrane region" description="Helical" evidence="2">
    <location>
        <begin position="21"/>
        <end position="38"/>
    </location>
</feature>
<organism evidence="4 5">
    <name type="scientific">Corynebacterium felinum</name>
    <dbReference type="NCBI Taxonomy" id="131318"/>
    <lineage>
        <taxon>Bacteria</taxon>
        <taxon>Bacillati</taxon>
        <taxon>Actinomycetota</taxon>
        <taxon>Actinomycetes</taxon>
        <taxon>Mycobacteriales</taxon>
        <taxon>Corynebacteriaceae</taxon>
        <taxon>Corynebacterium</taxon>
    </lineage>
</organism>
<evidence type="ECO:0000256" key="1">
    <source>
        <dbReference type="SAM" id="MobiDB-lite"/>
    </source>
</evidence>
<keyword evidence="2" id="KW-1133">Transmembrane helix</keyword>